<sequence>MKRDDIQGLRTLAILGVILSHIWPNYFPNGGLCVEIFFVISGYLIAKCLNKIGKEGNLFETILNFYKRRIQRIVPIYLILIFVTAIFSRLLLIESEFNRRKIDTYWSLAFAMNIKIGFFEDLGFYAAEFNYRPFLHTWSLDVDMQFYLLAPLIMLLLYYFENFSFKKYYFNFIFCFILIFSSFIIQEFVYTKFYIVSYSFIFCRFWQFIAGIVSYLLREMNELENGKKENFDGIKDNSKLTNNVEEINGKIHVNNNESENYPCMPPSPKFTNLLKYFPSNIILIALISILLYPNKNGITHFVTQTQSIFVVISISIILFGKFNNYLFNSIILTNPLIVWLGDISYSWYLIQLPTIYFVRYFYIIDQFSIKCKF</sequence>
<evidence type="ECO:0000313" key="3">
    <source>
        <dbReference type="EMBL" id="CAD2154142.1"/>
    </source>
</evidence>
<dbReference type="PANTHER" id="PTHR23028">
    <property type="entry name" value="ACETYLTRANSFERASE"/>
    <property type="match status" value="1"/>
</dbReference>
<protein>
    <recommendedName>
        <fullName evidence="2">Acyltransferase 3 domain-containing protein</fullName>
    </recommendedName>
</protein>
<feature type="transmembrane region" description="Helical" evidence="1">
    <location>
        <begin position="195"/>
        <end position="217"/>
    </location>
</feature>
<dbReference type="PANTHER" id="PTHR23028:SF53">
    <property type="entry name" value="ACYL_TRANSF_3 DOMAIN-CONTAINING PROTEIN"/>
    <property type="match status" value="1"/>
</dbReference>
<feature type="transmembrane region" description="Helical" evidence="1">
    <location>
        <begin position="273"/>
        <end position="292"/>
    </location>
</feature>
<feature type="transmembrane region" description="Helical" evidence="1">
    <location>
        <begin position="73"/>
        <end position="92"/>
    </location>
</feature>
<evidence type="ECO:0000256" key="1">
    <source>
        <dbReference type="SAM" id="Phobius"/>
    </source>
</evidence>
<feature type="transmembrane region" description="Helical" evidence="1">
    <location>
        <begin position="168"/>
        <end position="189"/>
    </location>
</feature>
<dbReference type="AlphaFoldDB" id="A0A6V7UDU8"/>
<organism evidence="3 4">
    <name type="scientific">Meloidogyne enterolobii</name>
    <name type="common">Root-knot nematode worm</name>
    <name type="synonym">Meloidogyne mayaguensis</name>
    <dbReference type="NCBI Taxonomy" id="390850"/>
    <lineage>
        <taxon>Eukaryota</taxon>
        <taxon>Metazoa</taxon>
        <taxon>Ecdysozoa</taxon>
        <taxon>Nematoda</taxon>
        <taxon>Chromadorea</taxon>
        <taxon>Rhabditida</taxon>
        <taxon>Tylenchina</taxon>
        <taxon>Tylenchomorpha</taxon>
        <taxon>Tylenchoidea</taxon>
        <taxon>Meloidogynidae</taxon>
        <taxon>Meloidogyninae</taxon>
        <taxon>Meloidogyne</taxon>
    </lineage>
</organism>
<name>A0A6V7UDU8_MELEN</name>
<dbReference type="OrthoDB" id="10061508at2759"/>
<dbReference type="InterPro" id="IPR050879">
    <property type="entry name" value="Acyltransferase_3"/>
</dbReference>
<proteinExistence type="predicted"/>
<reference evidence="3 4" key="1">
    <citation type="submission" date="2020-08" db="EMBL/GenBank/DDBJ databases">
        <authorList>
            <person name="Koutsovoulos G."/>
            <person name="Danchin GJ E."/>
        </authorList>
    </citation>
    <scope>NUCLEOTIDE SEQUENCE [LARGE SCALE GENOMIC DNA]</scope>
</reference>
<keyword evidence="1" id="KW-0812">Transmembrane</keyword>
<comment type="caution">
    <text evidence="3">The sequence shown here is derived from an EMBL/GenBank/DDBJ whole genome shotgun (WGS) entry which is preliminary data.</text>
</comment>
<feature type="transmembrane region" description="Helical" evidence="1">
    <location>
        <begin position="144"/>
        <end position="161"/>
    </location>
</feature>
<dbReference type="EMBL" id="CAJEWN010000055">
    <property type="protein sequence ID" value="CAD2154142.1"/>
    <property type="molecule type" value="Genomic_DNA"/>
</dbReference>
<evidence type="ECO:0000313" key="4">
    <source>
        <dbReference type="Proteomes" id="UP000580250"/>
    </source>
</evidence>
<gene>
    <name evidence="3" type="ORF">MENT_LOCUS11385</name>
</gene>
<feature type="domain" description="Acyltransferase 3" evidence="2">
    <location>
        <begin position="5"/>
        <end position="365"/>
    </location>
</feature>
<feature type="transmembrane region" description="Helical" evidence="1">
    <location>
        <begin position="347"/>
        <end position="364"/>
    </location>
</feature>
<dbReference type="GO" id="GO:0000271">
    <property type="term" value="P:polysaccharide biosynthetic process"/>
    <property type="evidence" value="ECO:0007669"/>
    <property type="project" value="TreeGrafter"/>
</dbReference>
<evidence type="ECO:0000259" key="2">
    <source>
        <dbReference type="Pfam" id="PF01757"/>
    </source>
</evidence>
<dbReference type="InterPro" id="IPR002656">
    <property type="entry name" value="Acyl_transf_3_dom"/>
</dbReference>
<keyword evidence="1" id="KW-1133">Transmembrane helix</keyword>
<dbReference type="Pfam" id="PF01757">
    <property type="entry name" value="Acyl_transf_3"/>
    <property type="match status" value="1"/>
</dbReference>
<feature type="transmembrane region" description="Helical" evidence="1">
    <location>
        <begin position="325"/>
        <end position="341"/>
    </location>
</feature>
<dbReference type="GO" id="GO:0016020">
    <property type="term" value="C:membrane"/>
    <property type="evidence" value="ECO:0007669"/>
    <property type="project" value="TreeGrafter"/>
</dbReference>
<keyword evidence="1" id="KW-0472">Membrane</keyword>
<dbReference type="GO" id="GO:0016747">
    <property type="term" value="F:acyltransferase activity, transferring groups other than amino-acyl groups"/>
    <property type="evidence" value="ECO:0007669"/>
    <property type="project" value="InterPro"/>
</dbReference>
<feature type="transmembrane region" description="Helical" evidence="1">
    <location>
        <begin position="298"/>
        <end position="318"/>
    </location>
</feature>
<dbReference type="Proteomes" id="UP000580250">
    <property type="component" value="Unassembled WGS sequence"/>
</dbReference>
<accession>A0A6V7UDU8</accession>